<sequence>MYQQASPFCYSAAERSNARWLNHTAVRSYTEPDISWWIRQRRKDYYDLNVVDNAALINQLQLNGNQAAELIVTANQGVHENGEKHPHAWSIMDQQALLGWCVQLFTKKTSANWVGSWVIEN</sequence>
<dbReference type="Proteomes" id="UP000198598">
    <property type="component" value="Unassembled WGS sequence"/>
</dbReference>
<evidence type="ECO:0000313" key="2">
    <source>
        <dbReference type="Proteomes" id="UP000198598"/>
    </source>
</evidence>
<keyword evidence="2" id="KW-1185">Reference proteome</keyword>
<reference evidence="1 2" key="1">
    <citation type="submission" date="2016-10" db="EMBL/GenBank/DDBJ databases">
        <authorList>
            <person name="de Groot N.N."/>
        </authorList>
    </citation>
    <scope>NUCLEOTIDE SEQUENCE [LARGE SCALE GENOMIC DNA]</scope>
    <source>
        <strain evidence="1 2">DSM 26130</strain>
    </source>
</reference>
<proteinExistence type="predicted"/>
<dbReference type="RefSeq" id="WP_093834170.1">
    <property type="nucleotide sequence ID" value="NZ_FOLQ01000030.1"/>
</dbReference>
<dbReference type="EMBL" id="FOLQ01000030">
    <property type="protein sequence ID" value="SFF12981.1"/>
    <property type="molecule type" value="Genomic_DNA"/>
</dbReference>
<protein>
    <submittedName>
        <fullName evidence="1">Uncharacterized protein</fullName>
    </submittedName>
</protein>
<accession>A0A1I2G8N9</accession>
<dbReference type="OrthoDB" id="1095982at2"/>
<dbReference type="AlphaFoldDB" id="A0A1I2G8N9"/>
<organism evidence="1 2">
    <name type="scientific">Spirosoma endophyticum</name>
    <dbReference type="NCBI Taxonomy" id="662367"/>
    <lineage>
        <taxon>Bacteria</taxon>
        <taxon>Pseudomonadati</taxon>
        <taxon>Bacteroidota</taxon>
        <taxon>Cytophagia</taxon>
        <taxon>Cytophagales</taxon>
        <taxon>Cytophagaceae</taxon>
        <taxon>Spirosoma</taxon>
    </lineage>
</organism>
<name>A0A1I2G8N9_9BACT</name>
<evidence type="ECO:0000313" key="1">
    <source>
        <dbReference type="EMBL" id="SFF12981.1"/>
    </source>
</evidence>
<dbReference type="STRING" id="662367.SAMN05216167_13015"/>
<gene>
    <name evidence="1" type="ORF">SAMN05216167_13015</name>
</gene>